<keyword evidence="2" id="KW-1185">Reference proteome</keyword>
<evidence type="ECO:0000313" key="1">
    <source>
        <dbReference type="EMBL" id="WWD17597.1"/>
    </source>
</evidence>
<accession>A0A5M6BQD1</accession>
<protein>
    <submittedName>
        <fullName evidence="1">Uncharacterized protein</fullName>
    </submittedName>
</protein>
<dbReference type="KEGG" id="ksn:43592674"/>
<dbReference type="Proteomes" id="UP000322225">
    <property type="component" value="Chromosome 4"/>
</dbReference>
<dbReference type="InterPro" id="IPR002938">
    <property type="entry name" value="FAD-bd"/>
</dbReference>
<name>A0A5M6BQD1_9TREE</name>
<dbReference type="Gene3D" id="3.30.9.10">
    <property type="entry name" value="D-Amino Acid Oxidase, subunit A, domain 2"/>
    <property type="match status" value="1"/>
</dbReference>
<dbReference type="EMBL" id="CP144054">
    <property type="protein sequence ID" value="WWD17597.1"/>
    <property type="molecule type" value="Genomic_DNA"/>
</dbReference>
<reference evidence="1" key="1">
    <citation type="submission" date="2017-08" db="EMBL/GenBank/DDBJ databases">
        <authorList>
            <person name="Cuomo C."/>
            <person name="Billmyre B."/>
            <person name="Heitman J."/>
        </authorList>
    </citation>
    <scope>NUCLEOTIDE SEQUENCE</scope>
    <source>
        <strain evidence="1">CBS 12478</strain>
    </source>
</reference>
<dbReference type="Gene3D" id="3.50.50.60">
    <property type="entry name" value="FAD/NAD(P)-binding domain"/>
    <property type="match status" value="1"/>
</dbReference>
<dbReference type="PANTHER" id="PTHR46865:SF2">
    <property type="entry name" value="MONOOXYGENASE"/>
    <property type="match status" value="1"/>
</dbReference>
<organism evidence="1 2">
    <name type="scientific">Kwoniella shandongensis</name>
    <dbReference type="NCBI Taxonomy" id="1734106"/>
    <lineage>
        <taxon>Eukaryota</taxon>
        <taxon>Fungi</taxon>
        <taxon>Dikarya</taxon>
        <taxon>Basidiomycota</taxon>
        <taxon>Agaricomycotina</taxon>
        <taxon>Tremellomycetes</taxon>
        <taxon>Tremellales</taxon>
        <taxon>Cryptococcaceae</taxon>
        <taxon>Kwoniella</taxon>
    </lineage>
</organism>
<evidence type="ECO:0000313" key="2">
    <source>
        <dbReference type="Proteomes" id="UP000322225"/>
    </source>
</evidence>
<reference evidence="1" key="2">
    <citation type="submission" date="2024-01" db="EMBL/GenBank/DDBJ databases">
        <title>Comparative genomics of Cryptococcus and Kwoniella reveals pathogenesis evolution and contrasting modes of karyotype evolution via chromosome fusion or intercentromeric recombination.</title>
        <authorList>
            <person name="Coelho M.A."/>
            <person name="David-Palma M."/>
            <person name="Shea T."/>
            <person name="Bowers K."/>
            <person name="McGinley-Smith S."/>
            <person name="Mohammad A.W."/>
            <person name="Gnirke A."/>
            <person name="Yurkov A.M."/>
            <person name="Nowrousian M."/>
            <person name="Sun S."/>
            <person name="Cuomo C.A."/>
            <person name="Heitman J."/>
        </authorList>
    </citation>
    <scope>NUCLEOTIDE SEQUENCE</scope>
    <source>
        <strain evidence="1">CBS 12478</strain>
    </source>
</reference>
<dbReference type="InterPro" id="IPR036188">
    <property type="entry name" value="FAD/NAD-bd_sf"/>
</dbReference>
<dbReference type="GO" id="GO:0071949">
    <property type="term" value="F:FAD binding"/>
    <property type="evidence" value="ECO:0007669"/>
    <property type="project" value="InterPro"/>
</dbReference>
<dbReference type="PRINTS" id="PR00420">
    <property type="entry name" value="RNGMNOXGNASE"/>
</dbReference>
<dbReference type="AlphaFoldDB" id="A0A5M6BQD1"/>
<dbReference type="SUPFAM" id="SSF51905">
    <property type="entry name" value="FAD/NAD(P)-binding domain"/>
    <property type="match status" value="1"/>
</dbReference>
<dbReference type="Pfam" id="PF01494">
    <property type="entry name" value="FAD_binding_3"/>
    <property type="match status" value="1"/>
</dbReference>
<dbReference type="RefSeq" id="XP_031857219.1">
    <property type="nucleotide sequence ID" value="XM_032008502.1"/>
</dbReference>
<dbReference type="InterPro" id="IPR051704">
    <property type="entry name" value="FAD_aromatic-hydroxylase"/>
</dbReference>
<sequence length="425" mass="47293">MASIATKKNILISGGSIAGPSVAFWLNRYGFKTTLVERWDGVRPGGQNVDVENAGREALKRMGLEADVLALHTKETGTNWITTDGRSRLDMPMTGAVSATNESEIQRGDFAQLLYDKTKSETEWIFRDQIVAINERDDGVQVEFQSGKKGDYHAVVLADGVGSRTRKLILGPDDYSFKPLGLYIAYWAIPREPSDPFYDKWQITPLPGRRLLSSRPERTATYTNVFLMFLSPKSQGFEKLPKSEQVEALKPYLRGSGKYEARYIAGLEKDKDLYLDYTGQIHAKRWYSAGGRVALVGDAAYCATPVSGMGTPLSLVGAYILAGELAKHANDPKKGVQEYQRLMTPYVKETQTLAPGIPSIAMPNSKWGIEVMYWILRTIVAVARFWSWSGLGRLVQRFSGPPKPEIDLPDYTALEVGRSSEAKKF</sequence>
<dbReference type="OrthoDB" id="655030at2759"/>
<dbReference type="PANTHER" id="PTHR46865">
    <property type="entry name" value="OXIDOREDUCTASE-RELATED"/>
    <property type="match status" value="1"/>
</dbReference>
<dbReference type="GeneID" id="43592674"/>
<gene>
    <name evidence="1" type="ORF">CI109_102038</name>
</gene>
<proteinExistence type="predicted"/>